<comment type="caution">
    <text evidence="1">The sequence shown here is derived from an EMBL/GenBank/DDBJ whole genome shotgun (WGS) entry which is preliminary data.</text>
</comment>
<evidence type="ECO:0000313" key="2">
    <source>
        <dbReference type="Proteomes" id="UP001169764"/>
    </source>
</evidence>
<gene>
    <name evidence="1" type="ORF">Q4F19_16205</name>
</gene>
<reference evidence="1" key="1">
    <citation type="submission" date="2023-07" db="EMBL/GenBank/DDBJ databases">
        <authorList>
            <person name="Kim M."/>
        </authorList>
    </citation>
    <scope>NUCLEOTIDE SEQUENCE</scope>
    <source>
        <strain evidence="1">BIUV-7</strain>
    </source>
</reference>
<organism evidence="1 2">
    <name type="scientific">Sphingomonas natans</name>
    <dbReference type="NCBI Taxonomy" id="3063330"/>
    <lineage>
        <taxon>Bacteria</taxon>
        <taxon>Pseudomonadati</taxon>
        <taxon>Pseudomonadota</taxon>
        <taxon>Alphaproteobacteria</taxon>
        <taxon>Sphingomonadales</taxon>
        <taxon>Sphingomonadaceae</taxon>
        <taxon>Sphingomonas</taxon>
    </lineage>
</organism>
<accession>A0ABT8YE52</accession>
<name>A0ABT8YE52_9SPHN</name>
<proteinExistence type="predicted"/>
<dbReference type="EMBL" id="JAUOTP010000008">
    <property type="protein sequence ID" value="MDO6415934.1"/>
    <property type="molecule type" value="Genomic_DNA"/>
</dbReference>
<dbReference type="CDD" id="cd00093">
    <property type="entry name" value="HTH_XRE"/>
    <property type="match status" value="1"/>
</dbReference>
<sequence length="190" mass="20900">MQTKKKQDAVDFPYRHTEAVRLLAEGLERAKARGVSLRAVAKEMRYAEPVSISHMATGRSAVPIDRAHEIASVLKLDADLFMVAALEQRLPEFDWAAIRLLMTAERELAVFRVVTGRALSDMTDEQLAIISNVANADDPERRWIKPLEVPLVEAVRKADPSSSSLGLDSNTLSAIAAVVAEAQPRQPGLF</sequence>
<evidence type="ECO:0000313" key="1">
    <source>
        <dbReference type="EMBL" id="MDO6415934.1"/>
    </source>
</evidence>
<protein>
    <recommendedName>
        <fullName evidence="3">HTH cro/C1-type domain-containing protein</fullName>
    </recommendedName>
</protein>
<evidence type="ECO:0008006" key="3">
    <source>
        <dbReference type="Google" id="ProtNLM"/>
    </source>
</evidence>
<dbReference type="Proteomes" id="UP001169764">
    <property type="component" value="Unassembled WGS sequence"/>
</dbReference>
<keyword evidence="2" id="KW-1185">Reference proteome</keyword>
<dbReference type="RefSeq" id="WP_303544667.1">
    <property type="nucleotide sequence ID" value="NZ_JAUOTP010000008.1"/>
</dbReference>
<dbReference type="InterPro" id="IPR001387">
    <property type="entry name" value="Cro/C1-type_HTH"/>
</dbReference>